<feature type="domain" description="RNase NYN" evidence="2">
    <location>
        <begin position="278"/>
        <end position="378"/>
    </location>
</feature>
<dbReference type="GO" id="GO:0005634">
    <property type="term" value="C:nucleus"/>
    <property type="evidence" value="ECO:0007669"/>
    <property type="project" value="TreeGrafter"/>
</dbReference>
<reference evidence="3" key="1">
    <citation type="submission" date="2021-02" db="EMBL/GenBank/DDBJ databases">
        <authorList>
            <person name="Bekaert M."/>
        </authorList>
    </citation>
    <scope>NUCLEOTIDE SEQUENCE</scope>
    <source>
        <strain evidence="3">IoA-00</strain>
    </source>
</reference>
<evidence type="ECO:0000256" key="1">
    <source>
        <dbReference type="SAM" id="MobiDB-lite"/>
    </source>
</evidence>
<dbReference type="Proteomes" id="UP000675881">
    <property type="component" value="Chromosome 8"/>
</dbReference>
<feature type="region of interest" description="Disordered" evidence="1">
    <location>
        <begin position="498"/>
        <end position="559"/>
    </location>
</feature>
<feature type="region of interest" description="Disordered" evidence="1">
    <location>
        <begin position="440"/>
        <end position="463"/>
    </location>
</feature>
<dbReference type="GO" id="GO:0004521">
    <property type="term" value="F:RNA endonuclease activity"/>
    <property type="evidence" value="ECO:0007669"/>
    <property type="project" value="TreeGrafter"/>
</dbReference>
<dbReference type="FunFam" id="3.40.50.11980:FF:000001">
    <property type="entry name" value="ZC3H12A isoform 1"/>
    <property type="match status" value="1"/>
</dbReference>
<evidence type="ECO:0000259" key="2">
    <source>
        <dbReference type="Pfam" id="PF11977"/>
    </source>
</evidence>
<dbReference type="AlphaFoldDB" id="A0A7R8D378"/>
<keyword evidence="4" id="KW-1185">Reference proteome</keyword>
<name>A0A7R8D378_LEPSM</name>
<accession>A0A7R8D378</accession>
<gene>
    <name evidence="3" type="ORF">LSAA_14478</name>
</gene>
<dbReference type="Gene3D" id="3.40.50.11980">
    <property type="match status" value="1"/>
</dbReference>
<keyword evidence="3" id="KW-0378">Hydrolase</keyword>
<dbReference type="PANTHER" id="PTHR12876:SF35">
    <property type="entry name" value="LD08718P-RELATED"/>
    <property type="match status" value="1"/>
</dbReference>
<dbReference type="GO" id="GO:0003729">
    <property type="term" value="F:mRNA binding"/>
    <property type="evidence" value="ECO:0007669"/>
    <property type="project" value="TreeGrafter"/>
</dbReference>
<dbReference type="Pfam" id="PF11977">
    <property type="entry name" value="RNase_Zc3h12a"/>
    <property type="match status" value="1"/>
</dbReference>
<dbReference type="PANTHER" id="PTHR12876">
    <property type="entry name" value="N4BP1-RELATED"/>
    <property type="match status" value="1"/>
</dbReference>
<evidence type="ECO:0000313" key="3">
    <source>
        <dbReference type="EMBL" id="CAF3014292.1"/>
    </source>
</evidence>
<proteinExistence type="predicted"/>
<protein>
    <submittedName>
        <fullName evidence="3">ZC3H12</fullName>
        <ecNumber evidence="3">3.1.-.-</ecNumber>
    </submittedName>
</protein>
<dbReference type="GO" id="GO:0016787">
    <property type="term" value="F:hydrolase activity"/>
    <property type="evidence" value="ECO:0007669"/>
    <property type="project" value="UniProtKB-KW"/>
</dbReference>
<feature type="compositionally biased region" description="Low complexity" evidence="1">
    <location>
        <begin position="531"/>
        <end position="551"/>
    </location>
</feature>
<dbReference type="OrthoDB" id="392925at2759"/>
<dbReference type="InterPro" id="IPR051101">
    <property type="entry name" value="ZC3H12/N4BP1_RNase_Reg"/>
</dbReference>
<sequence>MAIIMKNYMKSLIQQQSPSLSSSNSSKIDLFDNLIILQDKVESGKDSLHDESITKSPSWEQQQQMQIHSYSMNCKHNNNNSKNNLVPPAPLSHTGIYRTLSDTSAEFLDKRKKLESEDSSYDSDYELSGMSKSHDDVSRTFSDTLASEFSEYVSLASSSSKSQQEEEGGCDEFSFSSDPDYNGKVEFALRLGYPESLLVKALRNLPVLHTDLEKPVPQEEITTLCKSTLGEENEKDSLLPIVIDGKGFSYVSIGSKRKELKISLYLFQDGGKNLLKPESPISDQHILNELEKERILAYTPSRQVGGRRRVVCHDDRYILNLASETGAIVVSNDNYRELLAEKPEYKEVISKRILMYSFVNDRFMPPDDPMGKNGPTLHAFLRGLSRNSDIHHSMPCPYGKKCTYGNKCKYYHAERGNLPQKSITDKLKEHSTLRISEVRARIHSRDSSPGDPLTRTLSVNMPPRIHEKQQLCRTQSNISSRIFDRSHTNNQLYASQQMPQQQNLLTTSPSSSTHHKVYNNYSVPPPPPRTPWQQQQSGSSSPRRHSTTSSPYKLDSNNAHLKLSRQLSLNPCYDPRLQRFLCPPPTSHQNVSRIASAPEFYIGGSNLGFGTSLTYVTPDTPTLLQKTVSDSVSVDSSEWNSGTSERINYGPIGSSRKNSCNVVSSRHKLFVHLKEIFSENQVLQAMSVLPDETDGQKNLRTYY</sequence>
<organism evidence="3 4">
    <name type="scientific">Lepeophtheirus salmonis</name>
    <name type="common">Salmon louse</name>
    <name type="synonym">Caligus salmonis</name>
    <dbReference type="NCBI Taxonomy" id="72036"/>
    <lineage>
        <taxon>Eukaryota</taxon>
        <taxon>Metazoa</taxon>
        <taxon>Ecdysozoa</taxon>
        <taxon>Arthropoda</taxon>
        <taxon>Crustacea</taxon>
        <taxon>Multicrustacea</taxon>
        <taxon>Hexanauplia</taxon>
        <taxon>Copepoda</taxon>
        <taxon>Siphonostomatoida</taxon>
        <taxon>Caligidae</taxon>
        <taxon>Lepeophtheirus</taxon>
    </lineage>
</organism>
<evidence type="ECO:0000313" key="4">
    <source>
        <dbReference type="Proteomes" id="UP000675881"/>
    </source>
</evidence>
<dbReference type="GO" id="GO:0036464">
    <property type="term" value="C:cytoplasmic ribonucleoprotein granule"/>
    <property type="evidence" value="ECO:0007669"/>
    <property type="project" value="TreeGrafter"/>
</dbReference>
<dbReference type="InterPro" id="IPR021869">
    <property type="entry name" value="RNase_Zc3h12_NYN"/>
</dbReference>
<dbReference type="EMBL" id="HG994587">
    <property type="protein sequence ID" value="CAF3014292.1"/>
    <property type="molecule type" value="Genomic_DNA"/>
</dbReference>
<dbReference type="EC" id="3.1.-.-" evidence="3"/>